<feature type="compositionally biased region" description="Polar residues" evidence="1">
    <location>
        <begin position="1"/>
        <end position="15"/>
    </location>
</feature>
<feature type="compositionally biased region" description="Polar residues" evidence="1">
    <location>
        <begin position="392"/>
        <end position="404"/>
    </location>
</feature>
<feature type="region of interest" description="Disordered" evidence="1">
    <location>
        <begin position="209"/>
        <end position="233"/>
    </location>
</feature>
<protein>
    <submittedName>
        <fullName evidence="2">Uncharacterized protein</fullName>
    </submittedName>
</protein>
<dbReference type="Proteomes" id="UP000249619">
    <property type="component" value="Unassembled WGS sequence"/>
</dbReference>
<accession>A0A364MTQ8</accession>
<reference evidence="3" key="1">
    <citation type="submission" date="2018-05" db="EMBL/GenBank/DDBJ databases">
        <title>Draft genome sequence of Stemphylium lycopersici strain CIDEFI 213.</title>
        <authorList>
            <person name="Medina R."/>
            <person name="Franco M.E.E."/>
            <person name="Lucentini C.G."/>
            <person name="Saparrat M.C.N."/>
            <person name="Balatti P.A."/>
        </authorList>
    </citation>
    <scope>NUCLEOTIDE SEQUENCE [LARGE SCALE GENOMIC DNA]</scope>
    <source>
        <strain evidence="3">CIDEFI 213</strain>
    </source>
</reference>
<organism evidence="2 3">
    <name type="scientific">Stemphylium lycopersici</name>
    <name type="common">Tomato gray leaf spot disease fungus</name>
    <name type="synonym">Thyrospora lycopersici</name>
    <dbReference type="NCBI Taxonomy" id="183478"/>
    <lineage>
        <taxon>Eukaryota</taxon>
        <taxon>Fungi</taxon>
        <taxon>Dikarya</taxon>
        <taxon>Ascomycota</taxon>
        <taxon>Pezizomycotina</taxon>
        <taxon>Dothideomycetes</taxon>
        <taxon>Pleosporomycetidae</taxon>
        <taxon>Pleosporales</taxon>
        <taxon>Pleosporineae</taxon>
        <taxon>Pleosporaceae</taxon>
        <taxon>Stemphylium</taxon>
    </lineage>
</organism>
<proteinExistence type="predicted"/>
<evidence type="ECO:0000313" key="2">
    <source>
        <dbReference type="EMBL" id="RAR03194.1"/>
    </source>
</evidence>
<feature type="region of interest" description="Disordered" evidence="1">
    <location>
        <begin position="1"/>
        <end position="61"/>
    </location>
</feature>
<comment type="caution">
    <text evidence="2">The sequence shown here is derived from an EMBL/GenBank/DDBJ whole genome shotgun (WGS) entry which is preliminary data.</text>
</comment>
<dbReference type="AlphaFoldDB" id="A0A364MTQ8"/>
<evidence type="ECO:0000256" key="1">
    <source>
        <dbReference type="SAM" id="MobiDB-lite"/>
    </source>
</evidence>
<dbReference type="OrthoDB" id="3673077at2759"/>
<evidence type="ECO:0000313" key="3">
    <source>
        <dbReference type="Proteomes" id="UP000249619"/>
    </source>
</evidence>
<feature type="region of interest" description="Disordered" evidence="1">
    <location>
        <begin position="375"/>
        <end position="419"/>
    </location>
</feature>
<dbReference type="EMBL" id="QGDH01000189">
    <property type="protein sequence ID" value="RAR03194.1"/>
    <property type="molecule type" value="Genomic_DNA"/>
</dbReference>
<gene>
    <name evidence="2" type="ORF">DDE83_008314</name>
</gene>
<feature type="compositionally biased region" description="Polar residues" evidence="1">
    <location>
        <begin position="38"/>
        <end position="59"/>
    </location>
</feature>
<name>A0A364MTQ8_STELY</name>
<sequence>MEQTQPEQTRRSASFNPEAATFSPTAAKVGAGIGTGGSALQTSSQHRQSLQDVNNQESPFRTARDMHSIYHSPEEMRSSRLPGTLPDQKHMPLEELQEMLRSKSEHNTINIQNADFAEHRIALNQDRPSVAHNTAFHLNPINSSVPYAPPGLFPAQREPNFSAPEVDELSANLGLPGMKRRNKIEESPENSQASRDHADHSEDSLYAERDSMGNQTTRVVQPPPGFAEERPRMIRVEERNVVSPAAMEPQLEYEDHEAFTHSPRFSDFQSVNALPQQQHKGGHVRRPSDRRQYRSRASTRTKRTDQGPEPSAADIYPDDAFQMPPPQPSVRRRSSYAPEPATRFQQPRGLDAPAPRALHVEDVISWPTPAELYTQHQQRNPERNSPLRHSTLAGNTTAPNQSYAQDHPPPHPPVSSLPTILSFLNQTSPPVSRLSSPPSSFLPSFSFPTTTTTPPLEIFANHTYPNATDISAADAEVDMLLSILPRIFDLELPNLPSDGRPLTPGQQDGRRYGLRFYGLGLGDEWRGWDGV</sequence>
<keyword evidence="3" id="KW-1185">Reference proteome</keyword>
<feature type="region of interest" description="Disordered" evidence="1">
    <location>
        <begin position="273"/>
        <end position="354"/>
    </location>
</feature>